<feature type="coiled-coil region" evidence="8">
    <location>
        <begin position="527"/>
        <end position="554"/>
    </location>
</feature>
<comment type="cofactor">
    <cofactor evidence="6">
        <name>Mg(2+)</name>
        <dbReference type="ChEBI" id="CHEBI:18420"/>
    </cofactor>
    <cofactor evidence="6">
        <name>Mn(2+)</name>
        <dbReference type="ChEBI" id="CHEBI:29035"/>
    </cofactor>
    <text evidence="6">Probably binds two magnesium or manganese ions per subunit.</text>
</comment>
<keyword evidence="2 6" id="KW-0479">Metal-binding</keyword>
<evidence type="ECO:0000259" key="10">
    <source>
        <dbReference type="Pfam" id="PF03372"/>
    </source>
</evidence>
<keyword evidence="8" id="KW-0175">Coiled coil</keyword>
<accession>A0A8H5M184</accession>
<dbReference type="Gene3D" id="3.60.10.10">
    <property type="entry name" value="Endonuclease/exonuclease/phosphatase"/>
    <property type="match status" value="1"/>
</dbReference>
<evidence type="ECO:0000256" key="8">
    <source>
        <dbReference type="SAM" id="Coils"/>
    </source>
</evidence>
<feature type="active site" description="Proton acceptor" evidence="5">
    <location>
        <position position="443"/>
    </location>
</feature>
<dbReference type="PANTHER" id="PTHR22748">
    <property type="entry name" value="AP ENDONUCLEASE"/>
    <property type="match status" value="1"/>
</dbReference>
<name>A0A8H5M184_9AGAR</name>
<feature type="active site" description="Proton donor/acceptor" evidence="5">
    <location>
        <position position="356"/>
    </location>
</feature>
<dbReference type="OrthoDB" id="416119at2759"/>
<feature type="site" description="Important for catalytic activity" evidence="7">
    <location>
        <position position="417"/>
    </location>
</feature>
<evidence type="ECO:0000256" key="6">
    <source>
        <dbReference type="PIRSR" id="PIRSR604808-2"/>
    </source>
</evidence>
<comment type="caution">
    <text evidence="11">The sequence shown here is derived from an EMBL/GenBank/DDBJ whole genome shotgun (WGS) entry which is preliminary data.</text>
</comment>
<feature type="binding site" evidence="6">
    <location>
        <position position="442"/>
    </location>
    <ligand>
        <name>Mg(2+)</name>
        <dbReference type="ChEBI" id="CHEBI:18420"/>
        <label>1</label>
    </ligand>
</feature>
<dbReference type="AlphaFoldDB" id="A0A8H5M184"/>
<feature type="binding site" evidence="6">
    <location>
        <position position="443"/>
    </location>
    <ligand>
        <name>Mg(2+)</name>
        <dbReference type="ChEBI" id="CHEBI:18420"/>
        <label>1</label>
    </ligand>
</feature>
<dbReference type="GO" id="GO:0008081">
    <property type="term" value="F:phosphoric diester hydrolase activity"/>
    <property type="evidence" value="ECO:0007669"/>
    <property type="project" value="TreeGrafter"/>
</dbReference>
<evidence type="ECO:0000256" key="4">
    <source>
        <dbReference type="ARBA" id="ARBA00022842"/>
    </source>
</evidence>
<dbReference type="Pfam" id="PF03372">
    <property type="entry name" value="Exo_endo_phos"/>
    <property type="match status" value="1"/>
</dbReference>
<evidence type="ECO:0000313" key="11">
    <source>
        <dbReference type="EMBL" id="KAF5376899.1"/>
    </source>
</evidence>
<feature type="domain" description="Endonuclease/exonuclease/phosphatase" evidence="10">
    <location>
        <begin position="210"/>
        <end position="435"/>
    </location>
</feature>
<gene>
    <name evidence="11" type="ORF">D9615_007204</name>
</gene>
<dbReference type="Proteomes" id="UP000565441">
    <property type="component" value="Unassembled WGS sequence"/>
</dbReference>
<dbReference type="InterPro" id="IPR036691">
    <property type="entry name" value="Endo/exonu/phosph_ase_sf"/>
</dbReference>
<dbReference type="GO" id="GO:0046872">
    <property type="term" value="F:metal ion binding"/>
    <property type="evidence" value="ECO:0007669"/>
    <property type="project" value="UniProtKB-KW"/>
</dbReference>
<feature type="compositionally biased region" description="Polar residues" evidence="9">
    <location>
        <begin position="123"/>
        <end position="147"/>
    </location>
</feature>
<dbReference type="GO" id="GO:0008311">
    <property type="term" value="F:double-stranded DNA 3'-5' DNA exonuclease activity"/>
    <property type="evidence" value="ECO:0007669"/>
    <property type="project" value="TreeGrafter"/>
</dbReference>
<dbReference type="CDD" id="cd09076">
    <property type="entry name" value="L1-EN"/>
    <property type="match status" value="1"/>
</dbReference>
<evidence type="ECO:0000256" key="1">
    <source>
        <dbReference type="ARBA" id="ARBA00007092"/>
    </source>
</evidence>
<protein>
    <recommendedName>
        <fullName evidence="10">Endonuclease/exonuclease/phosphatase domain-containing protein</fullName>
    </recommendedName>
</protein>
<comment type="similarity">
    <text evidence="1">Belongs to the DNA repair enzymes AP/ExoA family.</text>
</comment>
<dbReference type="GO" id="GO:0003906">
    <property type="term" value="F:DNA-(apurinic or apyrimidinic site) endonuclease activity"/>
    <property type="evidence" value="ECO:0007669"/>
    <property type="project" value="TreeGrafter"/>
</dbReference>
<feature type="region of interest" description="Disordered" evidence="9">
    <location>
        <begin position="1"/>
        <end position="222"/>
    </location>
</feature>
<feature type="site" description="Transition state stabilizer" evidence="7">
    <location>
        <position position="358"/>
    </location>
</feature>
<feature type="binding site" evidence="6">
    <location>
        <position position="213"/>
    </location>
    <ligand>
        <name>Mg(2+)</name>
        <dbReference type="ChEBI" id="CHEBI:18420"/>
        <label>1</label>
    </ligand>
</feature>
<evidence type="ECO:0000256" key="5">
    <source>
        <dbReference type="PIRSR" id="PIRSR604808-1"/>
    </source>
</evidence>
<keyword evidence="3" id="KW-0378">Hydrolase</keyword>
<organism evidence="11 12">
    <name type="scientific">Tricholomella constricta</name>
    <dbReference type="NCBI Taxonomy" id="117010"/>
    <lineage>
        <taxon>Eukaryota</taxon>
        <taxon>Fungi</taxon>
        <taxon>Dikarya</taxon>
        <taxon>Basidiomycota</taxon>
        <taxon>Agaricomycotina</taxon>
        <taxon>Agaricomycetes</taxon>
        <taxon>Agaricomycetidae</taxon>
        <taxon>Agaricales</taxon>
        <taxon>Tricholomatineae</taxon>
        <taxon>Lyophyllaceae</taxon>
        <taxon>Tricholomella</taxon>
    </lineage>
</organism>
<keyword evidence="4 6" id="KW-0460">Magnesium</keyword>
<dbReference type="EMBL" id="JAACJP010000026">
    <property type="protein sequence ID" value="KAF5376899.1"/>
    <property type="molecule type" value="Genomic_DNA"/>
</dbReference>
<feature type="active site" evidence="5">
    <location>
        <position position="323"/>
    </location>
</feature>
<keyword evidence="6" id="KW-0464">Manganese</keyword>
<evidence type="ECO:0000256" key="9">
    <source>
        <dbReference type="SAM" id="MobiDB-lite"/>
    </source>
</evidence>
<dbReference type="PANTHER" id="PTHR22748:SF26">
    <property type="entry name" value="ENDONUCLEASE_EXONUCLEASE_PHOSPHATASE DOMAIN-CONTAINING PROTEIN"/>
    <property type="match status" value="1"/>
</dbReference>
<keyword evidence="12" id="KW-1185">Reference proteome</keyword>
<evidence type="ECO:0000256" key="2">
    <source>
        <dbReference type="ARBA" id="ARBA00022723"/>
    </source>
</evidence>
<feature type="compositionally biased region" description="Basic and acidic residues" evidence="9">
    <location>
        <begin position="1"/>
        <end position="10"/>
    </location>
</feature>
<evidence type="ECO:0000313" key="12">
    <source>
        <dbReference type="Proteomes" id="UP000565441"/>
    </source>
</evidence>
<feature type="site" description="Interaction with DNA substrate" evidence="7">
    <location>
        <position position="443"/>
    </location>
</feature>
<reference evidence="11 12" key="1">
    <citation type="journal article" date="2020" name="ISME J.">
        <title>Uncovering the hidden diversity of litter-decomposition mechanisms in mushroom-forming fungi.</title>
        <authorList>
            <person name="Floudas D."/>
            <person name="Bentzer J."/>
            <person name="Ahren D."/>
            <person name="Johansson T."/>
            <person name="Persson P."/>
            <person name="Tunlid A."/>
        </authorList>
    </citation>
    <scope>NUCLEOTIDE SEQUENCE [LARGE SCALE GENOMIC DNA]</scope>
    <source>
        <strain evidence="11 12">CBS 661.87</strain>
    </source>
</reference>
<dbReference type="InterPro" id="IPR004808">
    <property type="entry name" value="AP_endonuc_1"/>
</dbReference>
<proteinExistence type="inferred from homology"/>
<feature type="binding site" evidence="6">
    <location>
        <position position="356"/>
    </location>
    <ligand>
        <name>Mg(2+)</name>
        <dbReference type="ChEBI" id="CHEBI:18420"/>
        <label>1</label>
    </ligand>
</feature>
<dbReference type="InterPro" id="IPR005135">
    <property type="entry name" value="Endo/exonuclease/phosphatase"/>
</dbReference>
<evidence type="ECO:0000256" key="3">
    <source>
        <dbReference type="ARBA" id="ARBA00022801"/>
    </source>
</evidence>
<feature type="binding site" evidence="6">
    <location>
        <position position="358"/>
    </location>
    <ligand>
        <name>Mg(2+)</name>
        <dbReference type="ChEBI" id="CHEBI:18420"/>
        <label>1</label>
    </ligand>
</feature>
<dbReference type="SUPFAM" id="SSF56219">
    <property type="entry name" value="DNase I-like"/>
    <property type="match status" value="1"/>
</dbReference>
<dbReference type="GO" id="GO:0005634">
    <property type="term" value="C:nucleus"/>
    <property type="evidence" value="ECO:0007669"/>
    <property type="project" value="TreeGrafter"/>
</dbReference>
<evidence type="ECO:0000256" key="7">
    <source>
        <dbReference type="PIRSR" id="PIRSR604808-3"/>
    </source>
</evidence>
<feature type="binding site" evidence="6">
    <location>
        <position position="245"/>
    </location>
    <ligand>
        <name>Mg(2+)</name>
        <dbReference type="ChEBI" id="CHEBI:18420"/>
        <label>1</label>
    </ligand>
</feature>
<sequence>MDYERERDPPPKGMALQAIPGTSPQPPGTHATGHELDASGGERVPPADDLPNEGSSRIGGGQATRGRRESGSSRNSSRTPDNERRSVALGGVTTSEHPGPDTRNGAHLHPSSGGSQMGEGASPPSQSANAMQSAGNPQSAAPSSTPSGEPELEDGPITPSSRPSQHHAGGQSIDNQDEPPNIPDAPNSIPPEAQTRPKGRKSKRGSLGLATLNIKGGGSPSTRGKWPHLWQVMREQRLDVLVIQETHLDDTRKDIIQNTFDEYIHILHSWDRANPNAKGIAFVLNKRTTRWKEATMKEIIPGRAILLQIPWHEQNETKILGVYAPNSPGDNTKFWEDLEGAWNTGTYTRPDFLLGDTNIVEDSLDRIPARSPPTAPTEALGNLKSKFDLIDGWRHNYPSTRKFTFRTEGGDSQSRLDRIYIRENLIRFSHQWEISNIGISTDHKLVSVRVLNPAAPYLGKGRYAIPNTLLKHKTLVNEIIGLGLQYQTKLTELVNKPRDKENNPQREHKDFKDKVTLTIREYAKTVMPKIDRSIKNLEKDRDELLNNSEIAEDDKRTTAALIDERITQLEKIRHSRARDNLAAKCRLENETNSKFWYQLNRKQQPRDTIAALKKPNTDPPN</sequence>
<dbReference type="GO" id="GO:0006284">
    <property type="term" value="P:base-excision repair"/>
    <property type="evidence" value="ECO:0007669"/>
    <property type="project" value="TreeGrafter"/>
</dbReference>